<dbReference type="AlphaFoldDB" id="A0A2T7AUK5"/>
<dbReference type="NCBIfam" id="NF002351">
    <property type="entry name" value="PRK01318.1-1"/>
    <property type="match status" value="1"/>
</dbReference>
<dbReference type="RefSeq" id="WP_038866325.1">
    <property type="nucleotide sequence ID" value="NZ_JABWGS010000011.1"/>
</dbReference>
<evidence type="ECO:0000256" key="3">
    <source>
        <dbReference type="ARBA" id="ARBA00015325"/>
    </source>
</evidence>
<evidence type="ECO:0000256" key="10">
    <source>
        <dbReference type="ARBA" id="ARBA00023136"/>
    </source>
</evidence>
<feature type="transmembrane region" description="Helical" evidence="14">
    <location>
        <begin position="495"/>
        <end position="520"/>
    </location>
</feature>
<comment type="function">
    <text evidence="14">Required for the insertion and/or proper folding and/or complex formation of integral membrane proteins into the membrane. Involved in integration of membrane proteins that insert both dependently and independently of the Sec translocase complex, as well as at least some lipoproteins. Aids folding of multispanning membrane proteins.</text>
</comment>
<dbReference type="Proteomes" id="UP000244378">
    <property type="component" value="Unassembled WGS sequence"/>
</dbReference>
<evidence type="ECO:0000256" key="2">
    <source>
        <dbReference type="ARBA" id="ARBA00010527"/>
    </source>
</evidence>
<dbReference type="GO" id="GO:0032977">
    <property type="term" value="F:membrane insertase activity"/>
    <property type="evidence" value="ECO:0007669"/>
    <property type="project" value="InterPro"/>
</dbReference>
<proteinExistence type="inferred from homology"/>
<evidence type="ECO:0000313" key="20">
    <source>
        <dbReference type="Proteomes" id="UP000244378"/>
    </source>
</evidence>
<dbReference type="GO" id="GO:0015031">
    <property type="term" value="P:protein transport"/>
    <property type="evidence" value="ECO:0007669"/>
    <property type="project" value="UniProtKB-KW"/>
</dbReference>
<evidence type="ECO:0000256" key="9">
    <source>
        <dbReference type="ARBA" id="ARBA00022989"/>
    </source>
</evidence>
<evidence type="ECO:0000256" key="12">
    <source>
        <dbReference type="ARBA" id="ARBA00033245"/>
    </source>
</evidence>
<dbReference type="Gene3D" id="2.70.98.90">
    <property type="match status" value="1"/>
</dbReference>
<keyword evidence="21" id="KW-1185">Reference proteome</keyword>
<keyword evidence="10 14" id="KW-0472">Membrane</keyword>
<name>A0A2T7AUK5_9ENTR</name>
<evidence type="ECO:0000256" key="1">
    <source>
        <dbReference type="ARBA" id="ARBA00004429"/>
    </source>
</evidence>
<dbReference type="EMBL" id="MSAE01000014">
    <property type="protein sequence ID" value="PUX15443.1"/>
    <property type="molecule type" value="Genomic_DNA"/>
</dbReference>
<evidence type="ECO:0000256" key="8">
    <source>
        <dbReference type="ARBA" id="ARBA00022927"/>
    </source>
</evidence>
<comment type="caution">
    <text evidence="19">The sequence shown here is derived from an EMBL/GenBank/DDBJ whole genome shotgun (WGS) entry which is preliminary data.</text>
</comment>
<comment type="caution">
    <text evidence="14">Lacks conserved residue(s) required for the propagation of feature annotation.</text>
</comment>
<dbReference type="InterPro" id="IPR019998">
    <property type="entry name" value="Membr_insert_YidC"/>
</dbReference>
<dbReference type="NCBIfam" id="NF002352">
    <property type="entry name" value="PRK01318.1-3"/>
    <property type="match status" value="1"/>
</dbReference>
<dbReference type="CDD" id="cd20070">
    <property type="entry name" value="5TM_YidC_Alb3"/>
    <property type="match status" value="1"/>
</dbReference>
<dbReference type="PANTHER" id="PTHR12428:SF65">
    <property type="entry name" value="CYTOCHROME C OXIDASE ASSEMBLY PROTEIN COX18, MITOCHONDRIAL"/>
    <property type="match status" value="1"/>
</dbReference>
<dbReference type="InterPro" id="IPR028055">
    <property type="entry name" value="YidC/Oxa/ALB_C"/>
</dbReference>
<evidence type="ECO:0000256" key="14">
    <source>
        <dbReference type="HAMAP-Rule" id="MF_01810"/>
    </source>
</evidence>
<dbReference type="PRINTS" id="PR01900">
    <property type="entry name" value="YIDCPROTEIN"/>
</dbReference>
<keyword evidence="6" id="KW-0997">Cell inner membrane</keyword>
<reference evidence="19 20" key="1">
    <citation type="submission" date="2016-12" db="EMBL/GenBank/DDBJ databases">
        <title>Analysis of the Molecular Diversity Among Cronobacter Species Isolated from Filth Flies Using a Pan Genomic DNA Microarray.</title>
        <authorList>
            <person name="Pava-Ripoll M."/>
            <person name="Tall B."/>
            <person name="Farber J."/>
            <person name="Fanning S."/>
            <person name="Lehner A."/>
            <person name="Stephan R."/>
            <person name="Pagotto F."/>
            <person name="Iverson C."/>
            <person name="Ziobro G."/>
            <person name="Miller A."/>
            <person name="Pearson R."/>
            <person name="Yan Q."/>
            <person name="Kim M."/>
            <person name="Jeong S."/>
            <person name="Park J."/>
            <person name="Jun S."/>
            <person name="Choi H."/>
            <person name="Chung T."/>
            <person name="Yoo Y."/>
            <person name="Park E."/>
            <person name="Hwang S."/>
            <person name="Lee B."/>
            <person name="Sathyamoorthy V."/>
            <person name="Carter L."/>
            <person name="Mammel M."/>
            <person name="Jackson S."/>
            <person name="Kothary M."/>
            <person name="Patel I."/>
            <person name="Grim C."/>
            <person name="Gopinath G."/>
            <person name="Gangiredla J."/>
            <person name="Chase H."/>
        </authorList>
    </citation>
    <scope>NUCLEOTIDE SEQUENCE [LARGE SCALE GENOMIC DNA]</scope>
    <source>
        <strain evidence="19 20">MOD1-Md1s</strain>
    </source>
</reference>
<dbReference type="GO" id="GO:0051205">
    <property type="term" value="P:protein insertion into membrane"/>
    <property type="evidence" value="ECO:0007669"/>
    <property type="project" value="TreeGrafter"/>
</dbReference>
<dbReference type="NCBIfam" id="TIGR03592">
    <property type="entry name" value="yidC_oxa1_cterm"/>
    <property type="match status" value="1"/>
</dbReference>
<evidence type="ECO:0000256" key="11">
    <source>
        <dbReference type="ARBA" id="ARBA00023186"/>
    </source>
</evidence>
<gene>
    <name evidence="14 18" type="primary">yidC</name>
    <name evidence="19" type="ORF">AUN14_08085</name>
    <name evidence="18" type="ORF">FZI19_05735</name>
</gene>
<feature type="compositionally biased region" description="Low complexity" evidence="15">
    <location>
        <begin position="30"/>
        <end position="52"/>
    </location>
</feature>
<comment type="subunit">
    <text evidence="14">Interacts with the Sec translocase complex via SecD. Specifically interacts with transmembrane segments of nascent integral membrane proteins during membrane integration.</text>
</comment>
<dbReference type="NCBIfam" id="TIGR03593">
    <property type="entry name" value="yidC_nterm"/>
    <property type="match status" value="1"/>
</dbReference>
<dbReference type="CDD" id="cd19961">
    <property type="entry name" value="EcYidC-like_peri"/>
    <property type="match status" value="1"/>
</dbReference>
<comment type="similarity">
    <text evidence="2 14">Belongs to the OXA1/ALB3/YidC family. Type 1 subfamily.</text>
</comment>
<keyword evidence="8 14" id="KW-0653">Protein transport</keyword>
<evidence type="ECO:0000259" key="17">
    <source>
        <dbReference type="Pfam" id="PF14849"/>
    </source>
</evidence>
<dbReference type="GeneID" id="92214981"/>
<keyword evidence="4 14" id="KW-0813">Transport</keyword>
<feature type="region of interest" description="Disordered" evidence="15">
    <location>
        <begin position="29"/>
        <end position="54"/>
    </location>
</feature>
<evidence type="ECO:0000256" key="5">
    <source>
        <dbReference type="ARBA" id="ARBA00022475"/>
    </source>
</evidence>
<dbReference type="FunFam" id="2.70.98.90:FF:000001">
    <property type="entry name" value="Membrane protein insertase YidC"/>
    <property type="match status" value="1"/>
</dbReference>
<keyword evidence="11 14" id="KW-0143">Chaperone</keyword>
<evidence type="ECO:0000256" key="13">
    <source>
        <dbReference type="ARBA" id="ARBA00033342"/>
    </source>
</evidence>
<dbReference type="PRINTS" id="PR00701">
    <property type="entry name" value="60KDINNERMP"/>
</dbReference>
<dbReference type="InterPro" id="IPR028053">
    <property type="entry name" value="Membr_insert_YidC_N"/>
</dbReference>
<evidence type="ECO:0000313" key="18">
    <source>
        <dbReference type="EMBL" id="KAB0883787.1"/>
    </source>
</evidence>
<protein>
    <recommendedName>
        <fullName evidence="3 14">Membrane protein insertase YidC</fullName>
    </recommendedName>
    <alternativeName>
        <fullName evidence="13 14">Foldase YidC</fullName>
    </alternativeName>
    <alternativeName>
        <fullName evidence="12 14">Membrane integrase YidC</fullName>
    </alternativeName>
    <alternativeName>
        <fullName evidence="14">Membrane protein YidC</fullName>
    </alternativeName>
</protein>
<evidence type="ECO:0000256" key="4">
    <source>
        <dbReference type="ARBA" id="ARBA00022448"/>
    </source>
</evidence>
<dbReference type="NCBIfam" id="NF002353">
    <property type="entry name" value="PRK01318.1-4"/>
    <property type="match status" value="1"/>
</dbReference>
<accession>A0A2T7AUK5</accession>
<feature type="domain" description="Membrane insertase YidC N-terminal" evidence="17">
    <location>
        <begin position="61"/>
        <end position="344"/>
    </location>
</feature>
<dbReference type="HAMAP" id="MF_01810">
    <property type="entry name" value="YidC_type1"/>
    <property type="match status" value="1"/>
</dbReference>
<sequence>MDSQRNLFVIALLFVSFMIWQAWEQDKAPKPQVQQTTQTTTTAAGSAASQGVPASGQGKLITVKTDVLSLTINTRGGDIEQALLLAYPKELGSSEPFQLLETTPEFVYQAQSGLTGRNGPDNPNNNQGRPLYNVDRDTYVLADGQNELLIPMTFTDAAGNTFTKTFALKRGQYAVYVGYNVKNAGTQPLEVSTFGQLKQTIDLPSHRDTGSNNFALHTFRGAAYSTPDEKYEKYKFDTIADDENLNVNAKGGWVAMLQQYFATAWVPTNNGTNNFYTANLGNGVAAIGYKSAPVQVQPGQTASLASTLWVGPEIQDKMAQVAPHLDLTVDYGWLWFISQPLFKLLKWIHGFLGNWGFAIIAITFIVRGVMYPLTKAQYTSMAKMRLLQPKIQAMRERLGDDKQRMSQEMMALYKAEKVNPLGGCFPLLIQMPIFLALYYMLMGSVELRHAPFALWIHDLSAQDPYYILPILMGATMFFIQKMSPTTVTDPMQQKIMTFMPVIFTVFFLWFPSGLVLYYIVSNLVTILQQQLIYRGLEKRGLHSREKKKS</sequence>
<evidence type="ECO:0000259" key="16">
    <source>
        <dbReference type="Pfam" id="PF02096"/>
    </source>
</evidence>
<organism evidence="19 20">
    <name type="scientific">Cronobacter muytjensii</name>
    <dbReference type="NCBI Taxonomy" id="413501"/>
    <lineage>
        <taxon>Bacteria</taxon>
        <taxon>Pseudomonadati</taxon>
        <taxon>Pseudomonadota</taxon>
        <taxon>Gammaproteobacteria</taxon>
        <taxon>Enterobacterales</taxon>
        <taxon>Enterobacteriaceae</taxon>
        <taxon>Cronobacter</taxon>
    </lineage>
</organism>
<keyword evidence="7 14" id="KW-0812">Transmembrane</keyword>
<feature type="domain" description="Membrane insertase YidC/Oxa/ALB C-terminal" evidence="16">
    <location>
        <begin position="355"/>
        <end position="534"/>
    </location>
</feature>
<keyword evidence="9 14" id="KW-1133">Transmembrane helix</keyword>
<keyword evidence="5 14" id="KW-1003">Cell membrane</keyword>
<evidence type="ECO:0000256" key="7">
    <source>
        <dbReference type="ARBA" id="ARBA00022692"/>
    </source>
</evidence>
<dbReference type="Pfam" id="PF14849">
    <property type="entry name" value="YidC_periplas"/>
    <property type="match status" value="1"/>
</dbReference>
<dbReference type="InterPro" id="IPR047196">
    <property type="entry name" value="YidC_ALB_C"/>
</dbReference>
<dbReference type="PANTHER" id="PTHR12428">
    <property type="entry name" value="OXA1"/>
    <property type="match status" value="1"/>
</dbReference>
<reference evidence="18 21" key="2">
    <citation type="submission" date="2019-08" db="EMBL/GenBank/DDBJ databases">
        <title>Prevalence, distribution, and phylogeny of type two toxin-antitoxin genes possessed by Cronobacter species where C. sakazakii homologs follow sequence type lineages.</title>
        <authorList>
            <person name="Finkelstein S."/>
            <person name="Negrete F."/>
            <person name="Jang H."/>
            <person name="Gopinath G.R."/>
            <person name="Tall B.D."/>
        </authorList>
    </citation>
    <scope>NUCLEOTIDE SEQUENCE [LARGE SCALE GENOMIC DNA]</scope>
    <source>
        <strain evidence="18 21">MOD1_GK1257</strain>
    </source>
</reference>
<feature type="transmembrane region" description="Helical" evidence="14">
    <location>
        <begin position="347"/>
        <end position="366"/>
    </location>
</feature>
<dbReference type="Proteomes" id="UP000469927">
    <property type="component" value="Unassembled WGS sequence"/>
</dbReference>
<dbReference type="EMBL" id="WAGD01000013">
    <property type="protein sequence ID" value="KAB0883787.1"/>
    <property type="molecule type" value="Genomic_DNA"/>
</dbReference>
<evidence type="ECO:0000256" key="6">
    <source>
        <dbReference type="ARBA" id="ARBA00022519"/>
    </source>
</evidence>
<dbReference type="OrthoDB" id="9780552at2"/>
<comment type="subcellular location">
    <subcellularLocation>
        <location evidence="1">Cell inner membrane</location>
        <topology evidence="1">Multi-pass membrane protein</topology>
    </subcellularLocation>
    <subcellularLocation>
        <location evidence="14">Cell membrane</location>
        <topology evidence="14">Multi-pass membrane protein</topology>
    </subcellularLocation>
</comment>
<dbReference type="Pfam" id="PF02096">
    <property type="entry name" value="60KD_IMP"/>
    <property type="match status" value="1"/>
</dbReference>
<evidence type="ECO:0000313" key="19">
    <source>
        <dbReference type="EMBL" id="PUX15443.1"/>
    </source>
</evidence>
<evidence type="ECO:0000313" key="21">
    <source>
        <dbReference type="Proteomes" id="UP000469927"/>
    </source>
</evidence>
<dbReference type="InterPro" id="IPR038221">
    <property type="entry name" value="YidC_periplasmic_sf"/>
</dbReference>
<feature type="transmembrane region" description="Helical" evidence="14">
    <location>
        <begin position="418"/>
        <end position="441"/>
    </location>
</feature>
<dbReference type="GO" id="GO:0005886">
    <property type="term" value="C:plasma membrane"/>
    <property type="evidence" value="ECO:0007669"/>
    <property type="project" value="UniProtKB-SubCell"/>
</dbReference>
<evidence type="ECO:0000256" key="15">
    <source>
        <dbReference type="SAM" id="MobiDB-lite"/>
    </source>
</evidence>
<dbReference type="InterPro" id="IPR001708">
    <property type="entry name" value="YidC/ALB3/OXA1/COX18"/>
</dbReference>